<dbReference type="EMBL" id="UGGU01000003">
    <property type="protein sequence ID" value="STO31348.1"/>
    <property type="molecule type" value="Genomic_DNA"/>
</dbReference>
<accession>A0A377GWL1</accession>
<sequence>MLFLEVDYDIKDKVKRLGARWNPEIKKWYVEKKEEYKRFAQYILKDFEDAIVVKDYIYLVISKQQCWKCKKETEVIALCIPQRIEFRNLPLYRWEDGEFDIESEEYNYKKFEFSEDKFDIEDTFSYEIISLGDISEKILDLIKERYNYKLKYSHTTKRKEYANCCQHCDSLQGNYFLFDEVDSPFNIMNREMAKKLTFIKFNLKNDFILYGYSPTITLISNYSDEERNSDIKNFSTFIDSKIEIDDIV</sequence>
<reference evidence="2 3" key="1">
    <citation type="submission" date="2018-06" db="EMBL/GenBank/DDBJ databases">
        <authorList>
            <consortium name="Pathogen Informatics"/>
            <person name="Doyle S."/>
        </authorList>
    </citation>
    <scope>NUCLEOTIDE SEQUENCE [LARGE SCALE GENOMIC DNA]</scope>
    <source>
        <strain evidence="2 3">NCTC10723</strain>
    </source>
</reference>
<dbReference type="AlphaFoldDB" id="A0A377GWL1"/>
<gene>
    <name evidence="2" type="ORF">NCTC10723_00796</name>
</gene>
<protein>
    <recommendedName>
        <fullName evidence="1">DUF5710 domain-containing protein</fullName>
    </recommendedName>
</protein>
<dbReference type="InterPro" id="IPR043764">
    <property type="entry name" value="DUF5710"/>
</dbReference>
<proteinExistence type="predicted"/>
<name>A0A377GWL1_9FUSO</name>
<dbReference type="Pfam" id="PF18974">
    <property type="entry name" value="DUF5710"/>
    <property type="match status" value="1"/>
</dbReference>
<keyword evidence="3" id="KW-1185">Reference proteome</keyword>
<dbReference type="Proteomes" id="UP000255328">
    <property type="component" value="Unassembled WGS sequence"/>
</dbReference>
<organism evidence="2 3">
    <name type="scientific">Fusobacterium necrogenes</name>
    <dbReference type="NCBI Taxonomy" id="858"/>
    <lineage>
        <taxon>Bacteria</taxon>
        <taxon>Fusobacteriati</taxon>
        <taxon>Fusobacteriota</taxon>
        <taxon>Fusobacteriia</taxon>
        <taxon>Fusobacteriales</taxon>
        <taxon>Fusobacteriaceae</taxon>
        <taxon>Fusobacterium</taxon>
    </lineage>
</organism>
<feature type="domain" description="DUF5710" evidence="1">
    <location>
        <begin position="2"/>
        <end position="42"/>
    </location>
</feature>
<evidence type="ECO:0000313" key="2">
    <source>
        <dbReference type="EMBL" id="STO31348.1"/>
    </source>
</evidence>
<evidence type="ECO:0000313" key="3">
    <source>
        <dbReference type="Proteomes" id="UP000255328"/>
    </source>
</evidence>
<dbReference type="OrthoDB" id="9792687at2"/>
<dbReference type="RefSeq" id="WP_115269581.1">
    <property type="nucleotide sequence ID" value="NZ_UGGU01000003.1"/>
</dbReference>
<evidence type="ECO:0000259" key="1">
    <source>
        <dbReference type="Pfam" id="PF18974"/>
    </source>
</evidence>